<dbReference type="STRING" id="578462.A0A0L0S7F0"/>
<dbReference type="SUPFAM" id="SSF69786">
    <property type="entry name" value="YggU-like"/>
    <property type="match status" value="1"/>
</dbReference>
<evidence type="ECO:0000313" key="3">
    <source>
        <dbReference type="EMBL" id="KNE58269.1"/>
    </source>
</evidence>
<feature type="region of interest" description="Disordered" evidence="2">
    <location>
        <begin position="106"/>
        <end position="137"/>
    </location>
</feature>
<feature type="compositionally biased region" description="Polar residues" evidence="2">
    <location>
        <begin position="58"/>
        <end position="68"/>
    </location>
</feature>
<dbReference type="SMART" id="SM01152">
    <property type="entry name" value="DUF167"/>
    <property type="match status" value="1"/>
</dbReference>
<dbReference type="Proteomes" id="UP000054350">
    <property type="component" value="Unassembled WGS sequence"/>
</dbReference>
<name>A0A0L0S7F0_ALLM3</name>
<dbReference type="GO" id="GO:0005737">
    <property type="term" value="C:cytoplasm"/>
    <property type="evidence" value="ECO:0007669"/>
    <property type="project" value="TreeGrafter"/>
</dbReference>
<reference evidence="3 4" key="1">
    <citation type="submission" date="2009-11" db="EMBL/GenBank/DDBJ databases">
        <title>Annotation of Allomyces macrogynus ATCC 38327.</title>
        <authorList>
            <consortium name="The Broad Institute Genome Sequencing Platform"/>
            <person name="Russ C."/>
            <person name="Cuomo C."/>
            <person name="Burger G."/>
            <person name="Gray M.W."/>
            <person name="Holland P.W.H."/>
            <person name="King N."/>
            <person name="Lang F.B.F."/>
            <person name="Roger A.J."/>
            <person name="Ruiz-Trillo I."/>
            <person name="Young S.K."/>
            <person name="Zeng Q."/>
            <person name="Gargeya S."/>
            <person name="Fitzgerald M."/>
            <person name="Haas B."/>
            <person name="Abouelleil A."/>
            <person name="Alvarado L."/>
            <person name="Arachchi H.M."/>
            <person name="Berlin A."/>
            <person name="Chapman S.B."/>
            <person name="Gearin G."/>
            <person name="Goldberg J."/>
            <person name="Griggs A."/>
            <person name="Gujja S."/>
            <person name="Hansen M."/>
            <person name="Heiman D."/>
            <person name="Howarth C."/>
            <person name="Larimer J."/>
            <person name="Lui A."/>
            <person name="MacDonald P.J.P."/>
            <person name="McCowen C."/>
            <person name="Montmayeur A."/>
            <person name="Murphy C."/>
            <person name="Neiman D."/>
            <person name="Pearson M."/>
            <person name="Priest M."/>
            <person name="Roberts A."/>
            <person name="Saif S."/>
            <person name="Shea T."/>
            <person name="Sisk P."/>
            <person name="Stolte C."/>
            <person name="Sykes S."/>
            <person name="Wortman J."/>
            <person name="Nusbaum C."/>
            <person name="Birren B."/>
        </authorList>
    </citation>
    <scope>NUCLEOTIDE SEQUENCE [LARGE SCALE GENOMIC DNA]</scope>
    <source>
        <strain evidence="3 4">ATCC 38327</strain>
    </source>
</reference>
<dbReference type="AlphaFoldDB" id="A0A0L0S7F0"/>
<accession>A0A0L0S7F0</accession>
<dbReference type="EMBL" id="GG745332">
    <property type="protein sequence ID" value="KNE58269.1"/>
    <property type="molecule type" value="Genomic_DNA"/>
</dbReference>
<dbReference type="PANTHER" id="PTHR13420">
    <property type="entry name" value="UPF0235 PROTEIN C15ORF40"/>
    <property type="match status" value="1"/>
</dbReference>
<comment type="similarity">
    <text evidence="1">Belongs to the UPF0235 family.</text>
</comment>
<evidence type="ECO:0008006" key="5">
    <source>
        <dbReference type="Google" id="ProtNLM"/>
    </source>
</evidence>
<dbReference type="PANTHER" id="PTHR13420:SF7">
    <property type="entry name" value="UPF0235 PROTEIN C15ORF40"/>
    <property type="match status" value="1"/>
</dbReference>
<evidence type="ECO:0000256" key="2">
    <source>
        <dbReference type="SAM" id="MobiDB-lite"/>
    </source>
</evidence>
<feature type="region of interest" description="Disordered" evidence="2">
    <location>
        <begin position="1"/>
        <end position="78"/>
    </location>
</feature>
<dbReference type="InterPro" id="IPR003746">
    <property type="entry name" value="DUF167"/>
</dbReference>
<dbReference type="HAMAP" id="MF_00634">
    <property type="entry name" value="UPF0235"/>
    <property type="match status" value="1"/>
</dbReference>
<protein>
    <recommendedName>
        <fullName evidence="5">TIGR00251 family protein</fullName>
    </recommendedName>
</protein>
<dbReference type="InterPro" id="IPR036591">
    <property type="entry name" value="YggU-like_sf"/>
</dbReference>
<evidence type="ECO:0000256" key="1">
    <source>
        <dbReference type="ARBA" id="ARBA00010364"/>
    </source>
</evidence>
<reference evidence="4" key="2">
    <citation type="submission" date="2009-11" db="EMBL/GenBank/DDBJ databases">
        <title>The Genome Sequence of Allomyces macrogynus strain ATCC 38327.</title>
        <authorList>
            <consortium name="The Broad Institute Genome Sequencing Platform"/>
            <person name="Russ C."/>
            <person name="Cuomo C."/>
            <person name="Shea T."/>
            <person name="Young S.K."/>
            <person name="Zeng Q."/>
            <person name="Koehrsen M."/>
            <person name="Haas B."/>
            <person name="Borodovsky M."/>
            <person name="Guigo R."/>
            <person name="Alvarado L."/>
            <person name="Berlin A."/>
            <person name="Borenstein D."/>
            <person name="Chen Z."/>
            <person name="Engels R."/>
            <person name="Freedman E."/>
            <person name="Gellesch M."/>
            <person name="Goldberg J."/>
            <person name="Griggs A."/>
            <person name="Gujja S."/>
            <person name="Heiman D."/>
            <person name="Hepburn T."/>
            <person name="Howarth C."/>
            <person name="Jen D."/>
            <person name="Larson L."/>
            <person name="Lewis B."/>
            <person name="Mehta T."/>
            <person name="Park D."/>
            <person name="Pearson M."/>
            <person name="Roberts A."/>
            <person name="Saif S."/>
            <person name="Shenoy N."/>
            <person name="Sisk P."/>
            <person name="Stolte C."/>
            <person name="Sykes S."/>
            <person name="Walk T."/>
            <person name="White J."/>
            <person name="Yandava C."/>
            <person name="Burger G."/>
            <person name="Gray M.W."/>
            <person name="Holland P.W.H."/>
            <person name="King N."/>
            <person name="Lang F.B.F."/>
            <person name="Roger A.J."/>
            <person name="Ruiz-Trillo I."/>
            <person name="Lander E."/>
            <person name="Nusbaum C."/>
        </authorList>
    </citation>
    <scope>NUCLEOTIDE SEQUENCE [LARGE SCALE GENOMIC DNA]</scope>
    <source>
        <strain evidence="4">ATCC 38327</strain>
    </source>
</reference>
<dbReference type="OrthoDB" id="244097at2759"/>
<dbReference type="Gene3D" id="3.30.1200.10">
    <property type="entry name" value="YggU-like"/>
    <property type="match status" value="1"/>
</dbReference>
<gene>
    <name evidence="3" type="ORF">AMAG_05079</name>
</gene>
<organism evidence="3 4">
    <name type="scientific">Allomyces macrogynus (strain ATCC 38327)</name>
    <name type="common">Allomyces javanicus var. macrogynus</name>
    <dbReference type="NCBI Taxonomy" id="578462"/>
    <lineage>
        <taxon>Eukaryota</taxon>
        <taxon>Fungi</taxon>
        <taxon>Fungi incertae sedis</taxon>
        <taxon>Blastocladiomycota</taxon>
        <taxon>Blastocladiomycetes</taxon>
        <taxon>Blastocladiales</taxon>
        <taxon>Blastocladiaceae</taxon>
        <taxon>Allomyces</taxon>
    </lineage>
</organism>
<proteinExistence type="inferred from homology"/>
<evidence type="ECO:0000313" key="4">
    <source>
        <dbReference type="Proteomes" id="UP000054350"/>
    </source>
</evidence>
<dbReference type="VEuPathDB" id="FungiDB:AMAG_05079"/>
<sequence>MATALGRGPQRVRRRFDAGACASSRAKTRPPLTGGQERPARDQRQRREHRQRPPADQSIPSTRPCCNSTKERRRRRCSPPSMLASVLARWRPYLVAARPPARRLLPVSAAAMPPRASTSSKASSKSRKPATSPATLTAPRAILVHVRVQPGARDDRFAGDLSVTDHTITGLTLHVRAPPRDGAANTAVASLVAKAAGVPVSDVAVVAGMKARDKVVRIAPSGRVESVDEVVAALAARAAEDAA</sequence>
<keyword evidence="4" id="KW-1185">Reference proteome</keyword>
<feature type="compositionally biased region" description="Low complexity" evidence="2">
    <location>
        <begin position="113"/>
        <end position="134"/>
    </location>
</feature>
<dbReference type="NCBIfam" id="TIGR00251">
    <property type="entry name" value="DUF167 family protein"/>
    <property type="match status" value="1"/>
</dbReference>
<dbReference type="Pfam" id="PF02594">
    <property type="entry name" value="DUF167"/>
    <property type="match status" value="1"/>
</dbReference>